<feature type="region of interest" description="Disordered" evidence="1">
    <location>
        <begin position="155"/>
        <end position="180"/>
    </location>
</feature>
<evidence type="ECO:0000256" key="1">
    <source>
        <dbReference type="SAM" id="MobiDB-lite"/>
    </source>
</evidence>
<protein>
    <submittedName>
        <fullName evidence="2">Uncharacterized protein</fullName>
    </submittedName>
</protein>
<sequence>MQENLSKASIDSVKLNPKFSSQDAGSASYRPYNRGNKLKTSVRQLSNVKGKSNSLIVQSSIDDHLKIERIGKNKVIVNRSPSNEDPYKDINFEEAWGIIEDPKQLKKNKFIKKILQNNLILNNFNLNFKSNLKSLQNLKKNFETLIEIFFEGVESDDSDEEGDEEKSKEMGDGEVKNENNTEMMEDIDDDIPLELLYLIQSNLGCVLELEEKFENLLEKVLLVKKQKLK</sequence>
<feature type="compositionally biased region" description="Acidic residues" evidence="1">
    <location>
        <begin position="155"/>
        <end position="164"/>
    </location>
</feature>
<dbReference type="AlphaFoldDB" id="A0AAD5TY49"/>
<dbReference type="EMBL" id="JADGJW010000488">
    <property type="protein sequence ID" value="KAJ3216260.1"/>
    <property type="molecule type" value="Genomic_DNA"/>
</dbReference>
<proteinExistence type="predicted"/>
<name>A0AAD5TY49_9FUNG</name>
<dbReference type="Proteomes" id="UP001211065">
    <property type="component" value="Unassembled WGS sequence"/>
</dbReference>
<gene>
    <name evidence="2" type="ORF">HK099_005942</name>
</gene>
<accession>A0AAD5TY49</accession>
<evidence type="ECO:0000313" key="2">
    <source>
        <dbReference type="EMBL" id="KAJ3216260.1"/>
    </source>
</evidence>
<reference evidence="2" key="1">
    <citation type="submission" date="2020-05" db="EMBL/GenBank/DDBJ databases">
        <title>Phylogenomic resolution of chytrid fungi.</title>
        <authorList>
            <person name="Stajich J.E."/>
            <person name="Amses K."/>
            <person name="Simmons R."/>
            <person name="Seto K."/>
            <person name="Myers J."/>
            <person name="Bonds A."/>
            <person name="Quandt C.A."/>
            <person name="Barry K."/>
            <person name="Liu P."/>
            <person name="Grigoriev I."/>
            <person name="Longcore J.E."/>
            <person name="James T.Y."/>
        </authorList>
    </citation>
    <scope>NUCLEOTIDE SEQUENCE</scope>
    <source>
        <strain evidence="2">JEL0476</strain>
    </source>
</reference>
<feature type="compositionally biased region" description="Basic and acidic residues" evidence="1">
    <location>
        <begin position="165"/>
        <end position="179"/>
    </location>
</feature>
<evidence type="ECO:0000313" key="3">
    <source>
        <dbReference type="Proteomes" id="UP001211065"/>
    </source>
</evidence>
<feature type="non-terminal residue" evidence="2">
    <location>
        <position position="229"/>
    </location>
</feature>
<keyword evidence="3" id="KW-1185">Reference proteome</keyword>
<comment type="caution">
    <text evidence="2">The sequence shown here is derived from an EMBL/GenBank/DDBJ whole genome shotgun (WGS) entry which is preliminary data.</text>
</comment>
<organism evidence="2 3">
    <name type="scientific">Clydaea vesicula</name>
    <dbReference type="NCBI Taxonomy" id="447962"/>
    <lineage>
        <taxon>Eukaryota</taxon>
        <taxon>Fungi</taxon>
        <taxon>Fungi incertae sedis</taxon>
        <taxon>Chytridiomycota</taxon>
        <taxon>Chytridiomycota incertae sedis</taxon>
        <taxon>Chytridiomycetes</taxon>
        <taxon>Lobulomycetales</taxon>
        <taxon>Lobulomycetaceae</taxon>
        <taxon>Clydaea</taxon>
    </lineage>
</organism>